<evidence type="ECO:0000313" key="11">
    <source>
        <dbReference type="Proteomes" id="UP001201179"/>
    </source>
</evidence>
<name>A0AAW5AVP1_PHOVU</name>
<keyword evidence="5 9" id="KW-1133">Transmembrane helix</keyword>
<feature type="transmembrane region" description="Helical" evidence="9">
    <location>
        <begin position="34"/>
        <end position="52"/>
    </location>
</feature>
<sequence>MIKSYTFLICAILAEALGTTTLKLSEQFTKPVPAIVTVLAYATAFCLLSLSLKTIPVGIAYAIWAAVGIVLIAIIGAIAFKQTPDLPALIGLVLIIAGVIIINVFSKMSVH</sequence>
<evidence type="ECO:0000256" key="8">
    <source>
        <dbReference type="RuleBase" id="RU003942"/>
    </source>
</evidence>
<dbReference type="InterPro" id="IPR000390">
    <property type="entry name" value="Small_drug/metabolite_transptr"/>
</dbReference>
<dbReference type="SUPFAM" id="SSF103481">
    <property type="entry name" value="Multidrug resistance efflux transporter EmrE"/>
    <property type="match status" value="1"/>
</dbReference>
<evidence type="ECO:0000256" key="4">
    <source>
        <dbReference type="ARBA" id="ARBA00022692"/>
    </source>
</evidence>
<dbReference type="Proteomes" id="UP001201179">
    <property type="component" value="Unassembled WGS sequence"/>
</dbReference>
<dbReference type="GO" id="GO:0015297">
    <property type="term" value="F:antiporter activity"/>
    <property type="evidence" value="ECO:0007669"/>
    <property type="project" value="TreeGrafter"/>
</dbReference>
<feature type="transmembrane region" description="Helical" evidence="9">
    <location>
        <begin position="86"/>
        <end position="105"/>
    </location>
</feature>
<dbReference type="GO" id="GO:0031460">
    <property type="term" value="P:glycine betaine transport"/>
    <property type="evidence" value="ECO:0007669"/>
    <property type="project" value="TreeGrafter"/>
</dbReference>
<feature type="transmembrane region" description="Helical" evidence="9">
    <location>
        <begin position="59"/>
        <end position="80"/>
    </location>
</feature>
<comment type="similarity">
    <text evidence="7 8">Belongs to the drug/metabolite transporter (DMT) superfamily. Small multidrug resistance (SMR) (TC 2.A.7.1) family.</text>
</comment>
<evidence type="ECO:0000256" key="9">
    <source>
        <dbReference type="SAM" id="Phobius"/>
    </source>
</evidence>
<keyword evidence="3" id="KW-1003">Cell membrane</keyword>
<dbReference type="Gene3D" id="1.10.3730.20">
    <property type="match status" value="1"/>
</dbReference>
<proteinExistence type="inferred from homology"/>
<organism evidence="10 11">
    <name type="scientific">Phocaeicola vulgatus</name>
    <name type="common">Bacteroides vulgatus</name>
    <dbReference type="NCBI Taxonomy" id="821"/>
    <lineage>
        <taxon>Bacteria</taxon>
        <taxon>Pseudomonadati</taxon>
        <taxon>Bacteroidota</taxon>
        <taxon>Bacteroidia</taxon>
        <taxon>Bacteroidales</taxon>
        <taxon>Bacteroidaceae</taxon>
        <taxon>Phocaeicola</taxon>
    </lineage>
</organism>
<reference evidence="10" key="1">
    <citation type="submission" date="2022-01" db="EMBL/GenBank/DDBJ databases">
        <authorList>
            <person name="Mingchao X."/>
        </authorList>
    </citation>
    <scope>NUCLEOTIDE SEQUENCE</scope>
    <source>
        <strain evidence="10">Bv4372</strain>
    </source>
</reference>
<evidence type="ECO:0000256" key="7">
    <source>
        <dbReference type="ARBA" id="ARBA00038032"/>
    </source>
</evidence>
<gene>
    <name evidence="10" type="ORF">L4X52_08970</name>
</gene>
<evidence type="ECO:0000256" key="6">
    <source>
        <dbReference type="ARBA" id="ARBA00023136"/>
    </source>
</evidence>
<evidence type="ECO:0000256" key="1">
    <source>
        <dbReference type="ARBA" id="ARBA00004651"/>
    </source>
</evidence>
<keyword evidence="6 9" id="KW-0472">Membrane</keyword>
<dbReference type="RefSeq" id="WP_205123876.1">
    <property type="nucleotide sequence ID" value="NZ_JAKKWZ010000013.1"/>
</dbReference>
<dbReference type="AlphaFoldDB" id="A0AAW5AVP1"/>
<evidence type="ECO:0000313" key="10">
    <source>
        <dbReference type="EMBL" id="MCG0340116.1"/>
    </source>
</evidence>
<dbReference type="PANTHER" id="PTHR30561">
    <property type="entry name" value="SMR FAMILY PROTON-DEPENDENT DRUG EFFLUX TRANSPORTER SUGE"/>
    <property type="match status" value="1"/>
</dbReference>
<evidence type="ECO:0000256" key="2">
    <source>
        <dbReference type="ARBA" id="ARBA00022448"/>
    </source>
</evidence>
<dbReference type="GO" id="GO:0015220">
    <property type="term" value="F:choline transmembrane transporter activity"/>
    <property type="evidence" value="ECO:0007669"/>
    <property type="project" value="TreeGrafter"/>
</dbReference>
<dbReference type="GO" id="GO:0015199">
    <property type="term" value="F:amino-acid betaine transmembrane transporter activity"/>
    <property type="evidence" value="ECO:0007669"/>
    <property type="project" value="TreeGrafter"/>
</dbReference>
<dbReference type="GO" id="GO:0005886">
    <property type="term" value="C:plasma membrane"/>
    <property type="evidence" value="ECO:0007669"/>
    <property type="project" value="UniProtKB-SubCell"/>
</dbReference>
<keyword evidence="4 8" id="KW-0812">Transmembrane</keyword>
<accession>A0AAW5AVP1</accession>
<keyword evidence="2" id="KW-0813">Transport</keyword>
<comment type="subcellular location">
    <subcellularLocation>
        <location evidence="1 8">Cell membrane</location>
        <topology evidence="1 8">Multi-pass membrane protein</topology>
    </subcellularLocation>
</comment>
<protein>
    <submittedName>
        <fullName evidence="10">Multidrug efflux SMR transporter</fullName>
    </submittedName>
</protein>
<dbReference type="PANTHER" id="PTHR30561:SF1">
    <property type="entry name" value="MULTIDRUG TRANSPORTER EMRE"/>
    <property type="match status" value="1"/>
</dbReference>
<dbReference type="InterPro" id="IPR037185">
    <property type="entry name" value="EmrE-like"/>
</dbReference>
<evidence type="ECO:0000256" key="3">
    <source>
        <dbReference type="ARBA" id="ARBA00022475"/>
    </source>
</evidence>
<evidence type="ECO:0000256" key="5">
    <source>
        <dbReference type="ARBA" id="ARBA00022989"/>
    </source>
</evidence>
<dbReference type="FunFam" id="1.10.3730.20:FF:000001">
    <property type="entry name" value="Quaternary ammonium compound resistance transporter SugE"/>
    <property type="match status" value="1"/>
</dbReference>
<dbReference type="InterPro" id="IPR045324">
    <property type="entry name" value="Small_multidrug_res"/>
</dbReference>
<dbReference type="Pfam" id="PF00893">
    <property type="entry name" value="Multi_Drug_Res"/>
    <property type="match status" value="1"/>
</dbReference>
<dbReference type="GO" id="GO:1990961">
    <property type="term" value="P:xenobiotic detoxification by transmembrane export across the plasma membrane"/>
    <property type="evidence" value="ECO:0007669"/>
    <property type="project" value="UniProtKB-ARBA"/>
</dbReference>
<dbReference type="EMBL" id="JAKKWZ010000013">
    <property type="protein sequence ID" value="MCG0340116.1"/>
    <property type="molecule type" value="Genomic_DNA"/>
</dbReference>
<comment type="caution">
    <text evidence="10">The sequence shown here is derived from an EMBL/GenBank/DDBJ whole genome shotgun (WGS) entry which is preliminary data.</text>
</comment>